<feature type="non-terminal residue" evidence="1">
    <location>
        <position position="229"/>
    </location>
</feature>
<reference evidence="1 2" key="1">
    <citation type="journal article" date="2010" name="Cell">
        <title>The genome of Naegleria gruberi illuminates early eukaryotic versatility.</title>
        <authorList>
            <person name="Fritz-Laylin L.K."/>
            <person name="Prochnik S.E."/>
            <person name="Ginger M.L."/>
            <person name="Dacks J.B."/>
            <person name="Carpenter M.L."/>
            <person name="Field M.C."/>
            <person name="Kuo A."/>
            <person name="Paredez A."/>
            <person name="Chapman J."/>
            <person name="Pham J."/>
            <person name="Shu S."/>
            <person name="Neupane R."/>
            <person name="Cipriano M."/>
            <person name="Mancuso J."/>
            <person name="Tu H."/>
            <person name="Salamov A."/>
            <person name="Lindquist E."/>
            <person name="Shapiro H."/>
            <person name="Lucas S."/>
            <person name="Grigoriev I.V."/>
            <person name="Cande W.Z."/>
            <person name="Fulton C."/>
            <person name="Rokhsar D.S."/>
            <person name="Dawson S.C."/>
        </authorList>
    </citation>
    <scope>NUCLEOTIDE SEQUENCE [LARGE SCALE GENOMIC DNA]</scope>
    <source>
        <strain evidence="1 2">NEG-M</strain>
    </source>
</reference>
<dbReference type="RefSeq" id="XP_002668103.1">
    <property type="nucleotide sequence ID" value="XM_002668057.1"/>
</dbReference>
<dbReference type="Proteomes" id="UP000006671">
    <property type="component" value="Unassembled WGS sequence"/>
</dbReference>
<evidence type="ECO:0000313" key="1">
    <source>
        <dbReference type="EMBL" id="EFC35359.1"/>
    </source>
</evidence>
<evidence type="ECO:0000313" key="2">
    <source>
        <dbReference type="Proteomes" id="UP000006671"/>
    </source>
</evidence>
<keyword evidence="2" id="KW-1185">Reference proteome</keyword>
<name>D2W6E2_NAEGR</name>
<dbReference type="eggNOG" id="ENOG502SZS9">
    <property type="taxonomic scope" value="Eukaryota"/>
</dbReference>
<sequence>MTLESFSEKALNDLKTHLRQFSIGCPELCPLCNSKCTSSDPNHEKHECSCHIFPAFHGFRAVANKSPSLFCCTSDICSQKRFETKLQTEYLRRDKFLATYYPSWSGLKNETIDPLYETKLKRAWVKCRKYFCDRFNMNDDLEETHPDWIEAHGDPEPNLKELYEEYLQKTNPEELVKEKRDKRKKMAKSLKIELSEEIDRNLVNMANVKDQLINSIVNPVVYDLTKYGE</sequence>
<dbReference type="VEuPathDB" id="AmoebaDB:NAEGRDRAFT_76985"/>
<proteinExistence type="predicted"/>
<organism evidence="2">
    <name type="scientific">Naegleria gruberi</name>
    <name type="common">Amoeba</name>
    <dbReference type="NCBI Taxonomy" id="5762"/>
    <lineage>
        <taxon>Eukaryota</taxon>
        <taxon>Discoba</taxon>
        <taxon>Heterolobosea</taxon>
        <taxon>Tetramitia</taxon>
        <taxon>Eutetramitia</taxon>
        <taxon>Vahlkampfiidae</taxon>
        <taxon>Naegleria</taxon>
    </lineage>
</organism>
<dbReference type="GeneID" id="8858683"/>
<dbReference type="KEGG" id="ngr:NAEGRDRAFT_76985"/>
<dbReference type="AlphaFoldDB" id="D2W6E2"/>
<gene>
    <name evidence="1" type="ORF">NAEGRDRAFT_76985</name>
</gene>
<dbReference type="InParanoid" id="D2W6E2"/>
<accession>D2W6E2</accession>
<protein>
    <submittedName>
        <fullName evidence="1">Predicted protein</fullName>
    </submittedName>
</protein>
<dbReference type="STRING" id="5762.D2W6E2"/>
<dbReference type="EMBL" id="GG739321">
    <property type="protein sequence ID" value="EFC35359.1"/>
    <property type="molecule type" value="Genomic_DNA"/>
</dbReference>